<gene>
    <name evidence="1" type="ORF">NB640_01040</name>
</gene>
<dbReference type="RefSeq" id="WP_269309293.1">
    <property type="nucleotide sequence ID" value="NZ_CP098242.1"/>
</dbReference>
<evidence type="ECO:0000313" key="1">
    <source>
        <dbReference type="EMBL" id="WAW10284.1"/>
    </source>
</evidence>
<proteinExistence type="predicted"/>
<dbReference type="AlphaFoldDB" id="A0A9E9LZB1"/>
<accession>A0A9E9LZB1</accession>
<dbReference type="KEGG" id="ovb:NB640_01040"/>
<evidence type="ECO:0000313" key="2">
    <source>
        <dbReference type="Proteomes" id="UP001156215"/>
    </source>
</evidence>
<reference evidence="1" key="1">
    <citation type="journal article" date="2022" name="Front. Microbiol.">
        <title>New perspectives on an old grouping: The genomic and phenotypic variability of Oxalobacter formigenes and the implications for calcium oxalate stone prevention.</title>
        <authorList>
            <person name="Chmiel J.A."/>
            <person name="Carr C."/>
            <person name="Stuivenberg G.A."/>
            <person name="Venema R."/>
            <person name="Chanyi R.M."/>
            <person name="Al K.F."/>
            <person name="Giguere D."/>
            <person name="Say H."/>
            <person name="Akouris P.P."/>
            <person name="Dominguez Romero S.A."/>
            <person name="Kwong A."/>
            <person name="Tai V."/>
            <person name="Koval S.F."/>
            <person name="Razvi H."/>
            <person name="Bjazevic J."/>
            <person name="Burton J.P."/>
        </authorList>
    </citation>
    <scope>NUCLEOTIDE SEQUENCE</scope>
    <source>
        <strain evidence="1">WoOx3</strain>
    </source>
</reference>
<protein>
    <submittedName>
        <fullName evidence="1">Uncharacterized protein</fullName>
    </submittedName>
</protein>
<dbReference type="EMBL" id="CP098242">
    <property type="protein sequence ID" value="WAW10284.1"/>
    <property type="molecule type" value="Genomic_DNA"/>
</dbReference>
<dbReference type="Proteomes" id="UP001156215">
    <property type="component" value="Chromosome"/>
</dbReference>
<sequence>MSWESFTEAELWEVIIEAEACMDIPAGRLWDVTRIEPQKWQCTPWGETGGGFWVVGLAGSLVLWYNDIEEGFNLSPWTQYGIIGEYRCSQDELEHALQNLLRLIETGEGFRYMGPPIPFDVKYPV</sequence>
<name>A0A9E9LZB1_9BURK</name>
<keyword evidence="2" id="KW-1185">Reference proteome</keyword>
<organism evidence="1 2">
    <name type="scientific">Oxalobacter vibrioformis</name>
    <dbReference type="NCBI Taxonomy" id="933080"/>
    <lineage>
        <taxon>Bacteria</taxon>
        <taxon>Pseudomonadati</taxon>
        <taxon>Pseudomonadota</taxon>
        <taxon>Betaproteobacteria</taxon>
        <taxon>Burkholderiales</taxon>
        <taxon>Oxalobacteraceae</taxon>
        <taxon>Oxalobacter</taxon>
    </lineage>
</organism>